<keyword evidence="1" id="KW-0812">Transmembrane</keyword>
<evidence type="ECO:0008006" key="4">
    <source>
        <dbReference type="Google" id="ProtNLM"/>
    </source>
</evidence>
<dbReference type="EMBL" id="WSTA01000026">
    <property type="protein sequence ID" value="MWB98408.1"/>
    <property type="molecule type" value="Genomic_DNA"/>
</dbReference>
<dbReference type="RefSeq" id="WP_160423749.1">
    <property type="nucleotide sequence ID" value="NZ_WSTA01000026.1"/>
</dbReference>
<keyword evidence="1" id="KW-1133">Transmembrane helix</keyword>
<feature type="transmembrane region" description="Helical" evidence="1">
    <location>
        <begin position="347"/>
        <end position="370"/>
    </location>
</feature>
<comment type="caution">
    <text evidence="2">The sequence shown here is derived from an EMBL/GenBank/DDBJ whole genome shotgun (WGS) entry which is preliminary data.</text>
</comment>
<dbReference type="GO" id="GO:0008643">
    <property type="term" value="P:carbohydrate transport"/>
    <property type="evidence" value="ECO:0007669"/>
    <property type="project" value="InterPro"/>
</dbReference>
<dbReference type="GO" id="GO:0015293">
    <property type="term" value="F:symporter activity"/>
    <property type="evidence" value="ECO:0007669"/>
    <property type="project" value="InterPro"/>
</dbReference>
<proteinExistence type="predicted"/>
<sequence>MPNSNPAAPAEAPEPPLTTVLDERDDVRDAAKLPPAFSLRFSTRGVSLALNVIVVMQLTFYATDIVGLPAALVGGLFLAAKLFDGLTDLAVGFVIDRTNSRWGRARPYELFIIPLWVLTVAIFSTPEMSTFWQATYLFVLYVLIQSVCATFLNGSEALYLKRALQGEERYAKLLSRQGVIIMIVAAVGSVMLPQLMASWGTQPGGWTLIAAVYAVPMMVVGLIRFFTVKELSPEELGDARSPRVSVMPAVRAVLRNRFVLILSVIVLLANIVINMNTIVGAYYFKWILGDLGLLSLIAAAGAVIPFLFLLFPLAVRTIGAINFVRIGLVLAIVGFGLVFLFPQNLALVVGGQILGSFTTIITMLVGYFVIQTMTYSEWKSGLRVDAVTNSVVSFSSKVGSGLASALVGIVMGIVGYNGLAEAQTEAASSTIVSLYSIVPLALAATMLVLTFFYKLDKVVARLRDDLSEGVHADTSSISI</sequence>
<dbReference type="Proteomes" id="UP000438182">
    <property type="component" value="Unassembled WGS sequence"/>
</dbReference>
<feature type="transmembrane region" description="Helical" evidence="1">
    <location>
        <begin position="107"/>
        <end position="125"/>
    </location>
</feature>
<dbReference type="AlphaFoldDB" id="A0A6I4NVJ8"/>
<dbReference type="InterPro" id="IPR036259">
    <property type="entry name" value="MFS_trans_sf"/>
</dbReference>
<keyword evidence="3" id="KW-1185">Reference proteome</keyword>
<feature type="transmembrane region" description="Helical" evidence="1">
    <location>
        <begin position="173"/>
        <end position="192"/>
    </location>
</feature>
<feature type="transmembrane region" description="Helical" evidence="1">
    <location>
        <begin position="131"/>
        <end position="152"/>
    </location>
</feature>
<accession>A0A6I4NVJ8</accession>
<feature type="transmembrane region" description="Helical" evidence="1">
    <location>
        <begin position="291"/>
        <end position="311"/>
    </location>
</feature>
<feature type="transmembrane region" description="Helical" evidence="1">
    <location>
        <begin position="204"/>
        <end position="226"/>
    </location>
</feature>
<dbReference type="PANTHER" id="PTHR11328">
    <property type="entry name" value="MAJOR FACILITATOR SUPERFAMILY DOMAIN-CONTAINING PROTEIN"/>
    <property type="match status" value="1"/>
</dbReference>
<evidence type="ECO:0000256" key="1">
    <source>
        <dbReference type="SAM" id="Phobius"/>
    </source>
</evidence>
<reference evidence="2 3" key="1">
    <citation type="submission" date="2019-12" db="EMBL/GenBank/DDBJ databases">
        <authorList>
            <person name="Kim Y.S."/>
        </authorList>
    </citation>
    <scope>NUCLEOTIDE SEQUENCE [LARGE SCALE GENOMIC DNA]</scope>
    <source>
        <strain evidence="2 3">MMS17-SY077</strain>
    </source>
</reference>
<feature type="transmembrane region" description="Helical" evidence="1">
    <location>
        <begin position="41"/>
        <end position="62"/>
    </location>
</feature>
<evidence type="ECO:0000313" key="3">
    <source>
        <dbReference type="Proteomes" id="UP000438182"/>
    </source>
</evidence>
<dbReference type="InterPro" id="IPR039672">
    <property type="entry name" value="MFS_2"/>
</dbReference>
<organism evidence="2 3">
    <name type="scientific">Agromyces seonyuensis</name>
    <dbReference type="NCBI Taxonomy" id="2662446"/>
    <lineage>
        <taxon>Bacteria</taxon>
        <taxon>Bacillati</taxon>
        <taxon>Actinomycetota</taxon>
        <taxon>Actinomycetes</taxon>
        <taxon>Micrococcales</taxon>
        <taxon>Microbacteriaceae</taxon>
        <taxon>Agromyces</taxon>
    </lineage>
</organism>
<dbReference type="SUPFAM" id="SSF103473">
    <property type="entry name" value="MFS general substrate transporter"/>
    <property type="match status" value="1"/>
</dbReference>
<dbReference type="PANTHER" id="PTHR11328:SF24">
    <property type="entry name" value="MAJOR FACILITATOR SUPERFAMILY (MFS) PROFILE DOMAIN-CONTAINING PROTEIN"/>
    <property type="match status" value="1"/>
</dbReference>
<feature type="transmembrane region" description="Helical" evidence="1">
    <location>
        <begin position="258"/>
        <end position="279"/>
    </location>
</feature>
<keyword evidence="1" id="KW-0472">Membrane</keyword>
<protein>
    <recommendedName>
        <fullName evidence="4">MFS transporter</fullName>
    </recommendedName>
</protein>
<feature type="transmembrane region" description="Helical" evidence="1">
    <location>
        <begin position="391"/>
        <end position="414"/>
    </location>
</feature>
<dbReference type="GO" id="GO:0005886">
    <property type="term" value="C:plasma membrane"/>
    <property type="evidence" value="ECO:0007669"/>
    <property type="project" value="TreeGrafter"/>
</dbReference>
<dbReference type="Pfam" id="PF13347">
    <property type="entry name" value="MFS_2"/>
    <property type="match status" value="1"/>
</dbReference>
<dbReference type="Gene3D" id="1.20.1250.20">
    <property type="entry name" value="MFS general substrate transporter like domains"/>
    <property type="match status" value="1"/>
</dbReference>
<name>A0A6I4NVJ8_9MICO</name>
<gene>
    <name evidence="2" type="ORF">GB864_07590</name>
</gene>
<evidence type="ECO:0000313" key="2">
    <source>
        <dbReference type="EMBL" id="MWB98408.1"/>
    </source>
</evidence>
<feature type="transmembrane region" description="Helical" evidence="1">
    <location>
        <begin position="68"/>
        <end position="95"/>
    </location>
</feature>
<feature type="transmembrane region" description="Helical" evidence="1">
    <location>
        <begin position="323"/>
        <end position="341"/>
    </location>
</feature>
<feature type="transmembrane region" description="Helical" evidence="1">
    <location>
        <begin position="434"/>
        <end position="453"/>
    </location>
</feature>